<dbReference type="EMBL" id="JBHUII010000010">
    <property type="protein sequence ID" value="MFD2207003.1"/>
    <property type="molecule type" value="Genomic_DNA"/>
</dbReference>
<reference evidence="6" key="1">
    <citation type="journal article" date="2019" name="Int. J. Syst. Evol. Microbiol.">
        <title>The Global Catalogue of Microorganisms (GCM) 10K type strain sequencing project: providing services to taxonomists for standard genome sequencing and annotation.</title>
        <authorList>
            <consortium name="The Broad Institute Genomics Platform"/>
            <consortium name="The Broad Institute Genome Sequencing Center for Infectious Disease"/>
            <person name="Wu L."/>
            <person name="Ma J."/>
        </authorList>
    </citation>
    <scope>NUCLEOTIDE SEQUENCE [LARGE SCALE GENOMIC DNA]</scope>
    <source>
        <strain evidence="6">CGMCC 4.7192</strain>
    </source>
</reference>
<keyword evidence="3 5" id="KW-0418">Kinase</keyword>
<dbReference type="Pfam" id="PF00294">
    <property type="entry name" value="PfkB"/>
    <property type="match status" value="1"/>
</dbReference>
<name>A0ABW5BQ80_9PROT</name>
<dbReference type="CDD" id="cd01166">
    <property type="entry name" value="KdgK"/>
    <property type="match status" value="1"/>
</dbReference>
<dbReference type="GO" id="GO:0016301">
    <property type="term" value="F:kinase activity"/>
    <property type="evidence" value="ECO:0007669"/>
    <property type="project" value="UniProtKB-KW"/>
</dbReference>
<dbReference type="PANTHER" id="PTHR43085">
    <property type="entry name" value="HEXOKINASE FAMILY MEMBER"/>
    <property type="match status" value="1"/>
</dbReference>
<dbReference type="RefSeq" id="WP_380253205.1">
    <property type="nucleotide sequence ID" value="NZ_JBHUII010000010.1"/>
</dbReference>
<dbReference type="InterPro" id="IPR011611">
    <property type="entry name" value="PfkB_dom"/>
</dbReference>
<evidence type="ECO:0000259" key="4">
    <source>
        <dbReference type="Pfam" id="PF00294"/>
    </source>
</evidence>
<feature type="domain" description="Carbohydrate kinase PfkB" evidence="4">
    <location>
        <begin position="1"/>
        <end position="291"/>
    </location>
</feature>
<dbReference type="Gene3D" id="3.40.1190.20">
    <property type="match status" value="1"/>
</dbReference>
<evidence type="ECO:0000256" key="1">
    <source>
        <dbReference type="ARBA" id="ARBA00010688"/>
    </source>
</evidence>
<dbReference type="InterPro" id="IPR050306">
    <property type="entry name" value="PfkB_Carbo_kinase"/>
</dbReference>
<gene>
    <name evidence="5" type="ORF">ACFSKO_15355</name>
</gene>
<dbReference type="PANTHER" id="PTHR43085:SF15">
    <property type="entry name" value="2-DEHYDRO-3-DEOXYGLUCONOKINASE"/>
    <property type="match status" value="1"/>
</dbReference>
<evidence type="ECO:0000256" key="2">
    <source>
        <dbReference type="ARBA" id="ARBA00022679"/>
    </source>
</evidence>
<accession>A0ABW5BQ80</accession>
<evidence type="ECO:0000313" key="5">
    <source>
        <dbReference type="EMBL" id="MFD2207003.1"/>
    </source>
</evidence>
<keyword evidence="2" id="KW-0808">Transferase</keyword>
<dbReference type="InterPro" id="IPR029056">
    <property type="entry name" value="Ribokinase-like"/>
</dbReference>
<protein>
    <submittedName>
        <fullName evidence="5">Sugar kinase</fullName>
    </submittedName>
</protein>
<dbReference type="Proteomes" id="UP001597294">
    <property type="component" value="Unassembled WGS sequence"/>
</dbReference>
<comment type="caution">
    <text evidence="5">The sequence shown here is derived from an EMBL/GenBank/DDBJ whole genome shotgun (WGS) entry which is preliminary data.</text>
</comment>
<keyword evidence="6" id="KW-1185">Reference proteome</keyword>
<dbReference type="SUPFAM" id="SSF53613">
    <property type="entry name" value="Ribokinase-like"/>
    <property type="match status" value="1"/>
</dbReference>
<proteinExistence type="inferred from homology"/>
<comment type="similarity">
    <text evidence="1">Belongs to the carbohydrate kinase PfkB family.</text>
</comment>
<evidence type="ECO:0000313" key="6">
    <source>
        <dbReference type="Proteomes" id="UP001597294"/>
    </source>
</evidence>
<evidence type="ECO:0000256" key="3">
    <source>
        <dbReference type="ARBA" id="ARBA00022777"/>
    </source>
</evidence>
<sequence length="299" mass="32889">MTKILTIGEVMLEMSDVGDGLFKKSFAGDTFNVAHYINVASHGLIKAEYLTALGQDDSSRDCLSFLEEMGVSTNKVQTLEGRTIGLFVLSNDAAGEKKYGYWRGQSAARHLFDQVQDLSGFDIVYFSGITAAITENKNNLIKSLAQVKQNRGSDKVKIIYDFNHRAQLWSKDEARDFAFEILPLVDIAKISDEELVVLYDEKDVQAFSKQYSDTEWVLTCGGEKAEVWQAGERLARQCFTSVTNVVDTSAAGDAFIGTYLTAKSDGSSLDNCLKKAHSIASQVVCAKGSIVKIDLSKLN</sequence>
<organism evidence="5 6">
    <name type="scientific">Kiloniella antarctica</name>
    <dbReference type="NCBI Taxonomy" id="1550907"/>
    <lineage>
        <taxon>Bacteria</taxon>
        <taxon>Pseudomonadati</taxon>
        <taxon>Pseudomonadota</taxon>
        <taxon>Alphaproteobacteria</taxon>
        <taxon>Rhodospirillales</taxon>
        <taxon>Kiloniellaceae</taxon>
        <taxon>Kiloniella</taxon>
    </lineage>
</organism>